<dbReference type="SUPFAM" id="SSF50129">
    <property type="entry name" value="GroES-like"/>
    <property type="match status" value="1"/>
</dbReference>
<dbReference type="InterPro" id="IPR050700">
    <property type="entry name" value="YIM1/Zinc_Alcohol_DH_Fams"/>
</dbReference>
<dbReference type="SUPFAM" id="SSF51735">
    <property type="entry name" value="NAD(P)-binding Rossmann-fold domains"/>
    <property type="match status" value="1"/>
</dbReference>
<dbReference type="Pfam" id="PF08240">
    <property type="entry name" value="ADH_N"/>
    <property type="match status" value="1"/>
</dbReference>
<keyword evidence="1" id="KW-0560">Oxidoreductase</keyword>
<evidence type="ECO:0000313" key="3">
    <source>
        <dbReference type="EMBL" id="SFK17035.1"/>
    </source>
</evidence>
<dbReference type="CDD" id="cd05289">
    <property type="entry name" value="MDR_like_2"/>
    <property type="match status" value="1"/>
</dbReference>
<dbReference type="GO" id="GO:0008270">
    <property type="term" value="F:zinc ion binding"/>
    <property type="evidence" value="ECO:0007669"/>
    <property type="project" value="InterPro"/>
</dbReference>
<proteinExistence type="predicted"/>
<organism evidence="3 4">
    <name type="scientific">Marinilactibacillus piezotolerans</name>
    <dbReference type="NCBI Taxonomy" id="258723"/>
    <lineage>
        <taxon>Bacteria</taxon>
        <taxon>Bacillati</taxon>
        <taxon>Bacillota</taxon>
        <taxon>Bacilli</taxon>
        <taxon>Lactobacillales</taxon>
        <taxon>Carnobacteriaceae</taxon>
        <taxon>Marinilactibacillus</taxon>
    </lineage>
</organism>
<dbReference type="PROSITE" id="PS01162">
    <property type="entry name" value="QOR_ZETA_CRYSTAL"/>
    <property type="match status" value="1"/>
</dbReference>
<keyword evidence="4" id="KW-1185">Reference proteome</keyword>
<dbReference type="RefSeq" id="WP_091896817.1">
    <property type="nucleotide sequence ID" value="NZ_FOSJ01000013.1"/>
</dbReference>
<dbReference type="InterPro" id="IPR036291">
    <property type="entry name" value="NAD(P)-bd_dom_sf"/>
</dbReference>
<dbReference type="AlphaFoldDB" id="A0A1I3XBU9"/>
<dbReference type="EMBL" id="FOSJ01000013">
    <property type="protein sequence ID" value="SFK17035.1"/>
    <property type="molecule type" value="Genomic_DNA"/>
</dbReference>
<dbReference type="Proteomes" id="UP000199589">
    <property type="component" value="Unassembled WGS sequence"/>
</dbReference>
<dbReference type="SMART" id="SM00829">
    <property type="entry name" value="PKS_ER"/>
    <property type="match status" value="1"/>
</dbReference>
<evidence type="ECO:0000313" key="4">
    <source>
        <dbReference type="Proteomes" id="UP000199589"/>
    </source>
</evidence>
<dbReference type="InterPro" id="IPR011032">
    <property type="entry name" value="GroES-like_sf"/>
</dbReference>
<dbReference type="STRING" id="258723.GCA_900169305_00742"/>
<dbReference type="InterPro" id="IPR013154">
    <property type="entry name" value="ADH-like_N"/>
</dbReference>
<evidence type="ECO:0000259" key="2">
    <source>
        <dbReference type="SMART" id="SM00829"/>
    </source>
</evidence>
<sequence>MKAIVIEEYGSADQLVEREVPTPEIKDNQVLVELHATSINPVDWKVREGYLKDNLPFQFPVILGWDAAGIIKEVGEAVTGFSVGDNVFARPATNAFGTYAEYTAIDSNLLAHMPENVSFAEAASIPLVGETAWTALVEIAKIKEGDKVLIHAGAGGVGSLAIQIAKSFGATVAATASSDNDDYLNDLGVDVFIDYKKQDFESELNDYDIVFDTMGGEIQEKSFNVLKKGGIIVSITNPPSEELAKTNEVKTGYFFLEPDGKRLAKLGELMKNNQLKATIGSQFPFTENGMREAHRLSETHHAKGKIVINIKS</sequence>
<feature type="domain" description="Enoyl reductase (ER)" evidence="2">
    <location>
        <begin position="10"/>
        <end position="308"/>
    </location>
</feature>
<dbReference type="PANTHER" id="PTHR11695">
    <property type="entry name" value="ALCOHOL DEHYDROGENASE RELATED"/>
    <property type="match status" value="1"/>
</dbReference>
<dbReference type="Gene3D" id="3.40.50.720">
    <property type="entry name" value="NAD(P)-binding Rossmann-like Domain"/>
    <property type="match status" value="1"/>
</dbReference>
<accession>A0A1I3XBU9</accession>
<dbReference type="InterPro" id="IPR020843">
    <property type="entry name" value="ER"/>
</dbReference>
<dbReference type="GO" id="GO:0016491">
    <property type="term" value="F:oxidoreductase activity"/>
    <property type="evidence" value="ECO:0007669"/>
    <property type="project" value="UniProtKB-KW"/>
</dbReference>
<dbReference type="Pfam" id="PF13602">
    <property type="entry name" value="ADH_zinc_N_2"/>
    <property type="match status" value="1"/>
</dbReference>
<evidence type="ECO:0000256" key="1">
    <source>
        <dbReference type="ARBA" id="ARBA00023002"/>
    </source>
</evidence>
<gene>
    <name evidence="3" type="ORF">SAMN04488569_101342</name>
</gene>
<protein>
    <submittedName>
        <fullName evidence="3">NADPH:quinone reductase</fullName>
    </submittedName>
</protein>
<dbReference type="InterPro" id="IPR002364">
    <property type="entry name" value="Quin_OxRdtase/zeta-crystal_CS"/>
</dbReference>
<reference evidence="4" key="1">
    <citation type="submission" date="2016-10" db="EMBL/GenBank/DDBJ databases">
        <authorList>
            <person name="Varghese N."/>
            <person name="Submissions S."/>
        </authorList>
    </citation>
    <scope>NUCLEOTIDE SEQUENCE [LARGE SCALE GENOMIC DNA]</scope>
    <source>
        <strain evidence="4">DSM 16108</strain>
    </source>
</reference>
<dbReference type="Gene3D" id="3.90.180.10">
    <property type="entry name" value="Medium-chain alcohol dehydrogenases, catalytic domain"/>
    <property type="match status" value="1"/>
</dbReference>
<dbReference type="PANTHER" id="PTHR11695:SF294">
    <property type="entry name" value="RETICULON-4-INTERACTING PROTEIN 1, MITOCHONDRIAL"/>
    <property type="match status" value="1"/>
</dbReference>
<name>A0A1I3XBU9_9LACT</name>
<dbReference type="OrthoDB" id="9792162at2"/>